<evidence type="ECO:0000256" key="1">
    <source>
        <dbReference type="ARBA" id="ARBA00023239"/>
    </source>
</evidence>
<dbReference type="GO" id="GO:0033982">
    <property type="term" value="F:3-dehydro-L-gulonate-6-phosphate decarboxylase activity"/>
    <property type="evidence" value="ECO:0007669"/>
    <property type="project" value="TreeGrafter"/>
</dbReference>
<dbReference type="InterPro" id="IPR041710">
    <property type="entry name" value="HPS/KGPDC"/>
</dbReference>
<evidence type="ECO:0000313" key="5">
    <source>
        <dbReference type="Proteomes" id="UP000595917"/>
    </source>
</evidence>
<dbReference type="EMBL" id="CP067089">
    <property type="protein sequence ID" value="QQO07739.1"/>
    <property type="molecule type" value="Genomic_DNA"/>
</dbReference>
<dbReference type="Gene3D" id="3.20.20.70">
    <property type="entry name" value="Aldolase class I"/>
    <property type="match status" value="1"/>
</dbReference>
<dbReference type="GO" id="GO:0006207">
    <property type="term" value="P:'de novo' pyrimidine nucleobase biosynthetic process"/>
    <property type="evidence" value="ECO:0007669"/>
    <property type="project" value="InterPro"/>
</dbReference>
<dbReference type="PANTHER" id="PTHR35039:SF3">
    <property type="entry name" value="3-KETO-L-GULONATE-6-PHOSPHATE DECARBOXYLASE SGBH-RELATED"/>
    <property type="match status" value="1"/>
</dbReference>
<dbReference type="SMART" id="SM00934">
    <property type="entry name" value="OMPdecase"/>
    <property type="match status" value="1"/>
</dbReference>
<dbReference type="PANTHER" id="PTHR35039">
    <property type="entry name" value="3-KETO-L-GULONATE-6-PHOSPHATE DECARBOXYLASE SGBH-RELATED"/>
    <property type="match status" value="1"/>
</dbReference>
<dbReference type="SUPFAM" id="SSF51366">
    <property type="entry name" value="Ribulose-phoshate binding barrel"/>
    <property type="match status" value="1"/>
</dbReference>
<name>A0A7T7XJU8_9SPIR</name>
<evidence type="ECO:0000313" key="4">
    <source>
        <dbReference type="EMBL" id="QQO07739.1"/>
    </source>
</evidence>
<keyword evidence="2" id="KW-0119">Carbohydrate metabolism</keyword>
<accession>A0A7T7XJU8</accession>
<dbReference type="GO" id="GO:0019854">
    <property type="term" value="P:L-ascorbic acid catabolic process"/>
    <property type="evidence" value="ECO:0007669"/>
    <property type="project" value="TreeGrafter"/>
</dbReference>
<dbReference type="RefSeq" id="WP_215625045.1">
    <property type="nucleotide sequence ID" value="NZ_CP067089.2"/>
</dbReference>
<dbReference type="Pfam" id="PF00215">
    <property type="entry name" value="OMPdecase"/>
    <property type="match status" value="1"/>
</dbReference>
<dbReference type="KEGG" id="bhc:JFL75_12375"/>
<dbReference type="FunFam" id="3.20.20.70:FF:000022">
    <property type="entry name" value="3-keto-L-gulonate-6-phosphate decarboxylase UlaD"/>
    <property type="match status" value="1"/>
</dbReference>
<proteinExistence type="predicted"/>
<reference evidence="4" key="1">
    <citation type="submission" date="2021-01" db="EMBL/GenBank/DDBJ databases">
        <title>Description of Breznakiella homolactica.</title>
        <authorList>
            <person name="Song Y."/>
            <person name="Brune A."/>
        </authorList>
    </citation>
    <scope>NUCLEOTIDE SEQUENCE</scope>
    <source>
        <strain evidence="4">RmG30</strain>
    </source>
</reference>
<dbReference type="NCBIfam" id="NF009832">
    <property type="entry name" value="PRK13306.1"/>
    <property type="match status" value="1"/>
</dbReference>
<dbReference type="CDD" id="cd04726">
    <property type="entry name" value="KGPDC_HPS"/>
    <property type="match status" value="1"/>
</dbReference>
<sequence length="216" mass="23515">MKKPLLQIALDQTDLSSALDAAEKIAPHVDVLEAGTILCFAEGVRAVSELRSRYPGHIILADLKAADAGAVLAELVFSRGATWMTLICSAPLATMQAALDTAKKYSGDVQVELYGDWTFEHAQSWLAMGITQAIYHRGRDAQAAGKGWDRDDIERVEKLSRMGMDVSVTGGLTPEDLRRFRGIPVKCFIAGRSLYDCPDPAKAAGEFKTVIDSEWT</sequence>
<keyword evidence="1" id="KW-0456">Lyase</keyword>
<dbReference type="InterPro" id="IPR013785">
    <property type="entry name" value="Aldolase_TIM"/>
</dbReference>
<dbReference type="Proteomes" id="UP000595917">
    <property type="component" value="Chromosome"/>
</dbReference>
<dbReference type="GO" id="GO:0004590">
    <property type="term" value="F:orotidine-5'-phosphate decarboxylase activity"/>
    <property type="evidence" value="ECO:0007669"/>
    <property type="project" value="InterPro"/>
</dbReference>
<organism evidence="4 5">
    <name type="scientific">Breznakiella homolactica</name>
    <dbReference type="NCBI Taxonomy" id="2798577"/>
    <lineage>
        <taxon>Bacteria</taxon>
        <taxon>Pseudomonadati</taxon>
        <taxon>Spirochaetota</taxon>
        <taxon>Spirochaetia</taxon>
        <taxon>Spirochaetales</taxon>
        <taxon>Breznakiellaceae</taxon>
        <taxon>Breznakiella</taxon>
    </lineage>
</organism>
<protein>
    <submittedName>
        <fullName evidence="4">3-keto-L-gulonate-6-phosphate decarboxylase UlaD</fullName>
    </submittedName>
</protein>
<evidence type="ECO:0000259" key="3">
    <source>
        <dbReference type="SMART" id="SM00934"/>
    </source>
</evidence>
<keyword evidence="5" id="KW-1185">Reference proteome</keyword>
<dbReference type="AlphaFoldDB" id="A0A7T7XJU8"/>
<dbReference type="NCBIfam" id="NF009831">
    <property type="entry name" value="PRK13305.1"/>
    <property type="match status" value="1"/>
</dbReference>
<gene>
    <name evidence="4" type="primary">ulaD</name>
    <name evidence="4" type="ORF">JFL75_12375</name>
</gene>
<feature type="domain" description="Orotidine 5'-phosphate decarboxylase" evidence="3">
    <location>
        <begin position="5"/>
        <end position="207"/>
    </location>
</feature>
<dbReference type="InterPro" id="IPR001754">
    <property type="entry name" value="OMPdeCOase_dom"/>
</dbReference>
<evidence type="ECO:0000256" key="2">
    <source>
        <dbReference type="ARBA" id="ARBA00023277"/>
    </source>
</evidence>
<dbReference type="InterPro" id="IPR011060">
    <property type="entry name" value="RibuloseP-bd_barrel"/>
</dbReference>